<sequence length="111" mass="11511">GGGLFGSQNNQQQSSLFNSGQQQQQGSLLGGSLLGNSQNNNAPAQQSLTASISDLSAYGTPALFSNLNGNEVANPGPLATPLSSKTKTRRSSILPMYKLNPASSTRFVTPQ</sequence>
<evidence type="ECO:0000313" key="3">
    <source>
        <dbReference type="Proteomes" id="UP000045706"/>
    </source>
</evidence>
<organism evidence="2 3">
    <name type="scientific">Verticillium longisporum</name>
    <name type="common">Verticillium dahliae var. longisporum</name>
    <dbReference type="NCBI Taxonomy" id="100787"/>
    <lineage>
        <taxon>Eukaryota</taxon>
        <taxon>Fungi</taxon>
        <taxon>Dikarya</taxon>
        <taxon>Ascomycota</taxon>
        <taxon>Pezizomycotina</taxon>
        <taxon>Sordariomycetes</taxon>
        <taxon>Hypocreomycetidae</taxon>
        <taxon>Glomerellales</taxon>
        <taxon>Plectosphaerellaceae</taxon>
        <taxon>Verticillium</taxon>
    </lineage>
</organism>
<feature type="non-terminal residue" evidence="2">
    <location>
        <position position="111"/>
    </location>
</feature>
<dbReference type="AlphaFoldDB" id="A0A0G4NMA4"/>
<gene>
    <name evidence="2" type="ORF">BN1723_020332</name>
</gene>
<evidence type="ECO:0000256" key="1">
    <source>
        <dbReference type="SAM" id="MobiDB-lite"/>
    </source>
</evidence>
<feature type="region of interest" description="Disordered" evidence="1">
    <location>
        <begin position="1"/>
        <end position="46"/>
    </location>
</feature>
<dbReference type="EMBL" id="CVQI01036743">
    <property type="protein sequence ID" value="CRK47603.1"/>
    <property type="molecule type" value="Genomic_DNA"/>
</dbReference>
<protein>
    <submittedName>
        <fullName evidence="2">Uncharacterized protein</fullName>
    </submittedName>
</protein>
<accession>A0A0G4NMA4</accession>
<feature type="non-terminal residue" evidence="2">
    <location>
        <position position="1"/>
    </location>
</feature>
<proteinExistence type="predicted"/>
<evidence type="ECO:0000313" key="2">
    <source>
        <dbReference type="EMBL" id="CRK47603.1"/>
    </source>
</evidence>
<name>A0A0G4NMA4_VERLO</name>
<feature type="compositionally biased region" description="Low complexity" evidence="1">
    <location>
        <begin position="1"/>
        <end position="27"/>
    </location>
</feature>
<feature type="region of interest" description="Disordered" evidence="1">
    <location>
        <begin position="68"/>
        <end position="95"/>
    </location>
</feature>
<dbReference type="Proteomes" id="UP000045706">
    <property type="component" value="Unassembled WGS sequence"/>
</dbReference>
<reference evidence="3" key="1">
    <citation type="submission" date="2015-05" db="EMBL/GenBank/DDBJ databases">
        <authorList>
            <person name="Fogelqvist Johan"/>
        </authorList>
    </citation>
    <scope>NUCLEOTIDE SEQUENCE [LARGE SCALE GENOMIC DNA]</scope>
</reference>
<feature type="compositionally biased region" description="Low complexity" evidence="1">
    <location>
        <begin position="34"/>
        <end position="46"/>
    </location>
</feature>